<gene>
    <name evidence="1" type="ORF">SCALOS_LOCUS2047</name>
</gene>
<accession>A0ACA9KFZ8</accession>
<reference evidence="1" key="1">
    <citation type="submission" date="2021-06" db="EMBL/GenBank/DDBJ databases">
        <authorList>
            <person name="Kallberg Y."/>
            <person name="Tangrot J."/>
            <person name="Rosling A."/>
        </authorList>
    </citation>
    <scope>NUCLEOTIDE SEQUENCE</scope>
    <source>
        <strain evidence="1">AU212A</strain>
    </source>
</reference>
<evidence type="ECO:0000313" key="2">
    <source>
        <dbReference type="Proteomes" id="UP000789860"/>
    </source>
</evidence>
<organism evidence="1 2">
    <name type="scientific">Scutellospora calospora</name>
    <dbReference type="NCBI Taxonomy" id="85575"/>
    <lineage>
        <taxon>Eukaryota</taxon>
        <taxon>Fungi</taxon>
        <taxon>Fungi incertae sedis</taxon>
        <taxon>Mucoromycota</taxon>
        <taxon>Glomeromycotina</taxon>
        <taxon>Glomeromycetes</taxon>
        <taxon>Diversisporales</taxon>
        <taxon>Gigasporaceae</taxon>
        <taxon>Scutellospora</taxon>
    </lineage>
</organism>
<proteinExistence type="predicted"/>
<protein>
    <submittedName>
        <fullName evidence="1">9127_t:CDS:1</fullName>
    </submittedName>
</protein>
<dbReference type="Proteomes" id="UP000789860">
    <property type="component" value="Unassembled WGS sequence"/>
</dbReference>
<comment type="caution">
    <text evidence="1">The sequence shown here is derived from an EMBL/GenBank/DDBJ whole genome shotgun (WGS) entry which is preliminary data.</text>
</comment>
<dbReference type="EMBL" id="CAJVPM010001687">
    <property type="protein sequence ID" value="CAG8471530.1"/>
    <property type="molecule type" value="Genomic_DNA"/>
</dbReference>
<sequence>MEEDLPESGSETLQISQSGEITPAVWNDFDPGESDVSFGFTL</sequence>
<evidence type="ECO:0000313" key="1">
    <source>
        <dbReference type="EMBL" id="CAG8471530.1"/>
    </source>
</evidence>
<keyword evidence="2" id="KW-1185">Reference proteome</keyword>
<name>A0ACA9KFZ8_9GLOM</name>